<organism evidence="7 8">
    <name type="scientific">Candidatus Thiothrix anitrata</name>
    <dbReference type="NCBI Taxonomy" id="2823902"/>
    <lineage>
        <taxon>Bacteria</taxon>
        <taxon>Pseudomonadati</taxon>
        <taxon>Pseudomonadota</taxon>
        <taxon>Gammaproteobacteria</taxon>
        <taxon>Thiotrichales</taxon>
        <taxon>Thiotrichaceae</taxon>
        <taxon>Thiothrix</taxon>
    </lineage>
</organism>
<evidence type="ECO:0000259" key="6">
    <source>
        <dbReference type="Pfam" id="PF04377"/>
    </source>
</evidence>
<dbReference type="SUPFAM" id="SSF55729">
    <property type="entry name" value="Acyl-CoA N-acyltransferases (Nat)"/>
    <property type="match status" value="1"/>
</dbReference>
<proteinExistence type="inferred from homology"/>
<dbReference type="NCBIfam" id="NF002342">
    <property type="entry name" value="PRK01305.1-3"/>
    <property type="match status" value="1"/>
</dbReference>
<protein>
    <recommendedName>
        <fullName evidence="4">Aspartate/glutamate leucyltransferase</fullName>
        <ecNumber evidence="4">2.3.2.29</ecNumber>
    </recommendedName>
</protein>
<dbReference type="InterPro" id="IPR030700">
    <property type="entry name" value="N-end_Aminoacyl_Trfase"/>
</dbReference>
<dbReference type="GO" id="GO:0004057">
    <property type="term" value="F:arginyl-tRNA--protein transferase activity"/>
    <property type="evidence" value="ECO:0007669"/>
    <property type="project" value="UniProtKB-EC"/>
</dbReference>
<gene>
    <name evidence="4" type="primary">bpt</name>
    <name evidence="7" type="ORF">J8380_15090</name>
</gene>
<dbReference type="InterPro" id="IPR017138">
    <property type="entry name" value="Asp_Glu_LeuTrfase"/>
</dbReference>
<evidence type="ECO:0000256" key="1">
    <source>
        <dbReference type="ARBA" id="ARBA00022490"/>
    </source>
</evidence>
<dbReference type="InterPro" id="IPR007471">
    <property type="entry name" value="N-end_Aminoacyl_Trfase_N"/>
</dbReference>
<keyword evidence="8" id="KW-1185">Reference proteome</keyword>
<evidence type="ECO:0000256" key="2">
    <source>
        <dbReference type="ARBA" id="ARBA00022679"/>
    </source>
</evidence>
<dbReference type="Pfam" id="PF04376">
    <property type="entry name" value="ATE_N"/>
    <property type="match status" value="1"/>
</dbReference>
<sequence>MLAETNLNLYITSTHPCPYLAQEQAVNLLVDPGYQMSPTLYARLLDSGFRRSGNDVYRPHCQYCQACVATRITAAAFAPNRSQQRNWQHNSDLTVRVNRSEGFKPAYDDLYRRYVGYRHKGGGMEEDSTETFASFLLGDWCTTMLVEFYLAETLLAVAAVDELSTGLSSVYTFFDPEASQKRGLGTYAVLWQIAFANAQGLPYVYPGYWIEASPKMRYKTQFQPMEGLINGQWQTLPKICRSSGS</sequence>
<comment type="subcellular location">
    <subcellularLocation>
        <location evidence="4">Cytoplasm</location>
    </subcellularLocation>
</comment>
<comment type="similarity">
    <text evidence="4">Belongs to the R-transferase family. Bpt subfamily.</text>
</comment>
<comment type="catalytic activity">
    <reaction evidence="4">
        <text>N-terminal L-glutamyl-[protein] + L-leucyl-tRNA(Leu) = N-terminal L-leucyl-L-glutamyl-[protein] + tRNA(Leu) + H(+)</text>
        <dbReference type="Rhea" id="RHEA:50412"/>
        <dbReference type="Rhea" id="RHEA-COMP:9613"/>
        <dbReference type="Rhea" id="RHEA-COMP:9622"/>
        <dbReference type="Rhea" id="RHEA-COMP:12664"/>
        <dbReference type="Rhea" id="RHEA-COMP:12668"/>
        <dbReference type="ChEBI" id="CHEBI:15378"/>
        <dbReference type="ChEBI" id="CHEBI:64721"/>
        <dbReference type="ChEBI" id="CHEBI:78442"/>
        <dbReference type="ChEBI" id="CHEBI:78494"/>
        <dbReference type="ChEBI" id="CHEBI:133041"/>
        <dbReference type="EC" id="2.3.2.29"/>
    </reaction>
</comment>
<dbReference type="PANTHER" id="PTHR21367:SF1">
    <property type="entry name" value="ARGINYL-TRNA--PROTEIN TRANSFERASE 1"/>
    <property type="match status" value="1"/>
</dbReference>
<dbReference type="HAMAP" id="MF_00689">
    <property type="entry name" value="Bpt"/>
    <property type="match status" value="1"/>
</dbReference>
<keyword evidence="1 4" id="KW-0963">Cytoplasm</keyword>
<evidence type="ECO:0000256" key="4">
    <source>
        <dbReference type="HAMAP-Rule" id="MF_00689"/>
    </source>
</evidence>
<evidence type="ECO:0000313" key="8">
    <source>
        <dbReference type="Proteomes" id="UP000672027"/>
    </source>
</evidence>
<evidence type="ECO:0000313" key="7">
    <source>
        <dbReference type="EMBL" id="QTR51865.1"/>
    </source>
</evidence>
<name>A0ABX7X9F5_9GAMM</name>
<dbReference type="PANTHER" id="PTHR21367">
    <property type="entry name" value="ARGININE-TRNA-PROTEIN TRANSFERASE 1"/>
    <property type="match status" value="1"/>
</dbReference>
<evidence type="ECO:0000256" key="3">
    <source>
        <dbReference type="ARBA" id="ARBA00023315"/>
    </source>
</evidence>
<feature type="domain" description="N-end aminoacyl transferase N-terminal" evidence="5">
    <location>
        <begin position="15"/>
        <end position="85"/>
    </location>
</feature>
<feature type="domain" description="N-end rule aminoacyl transferase C-terminal" evidence="6">
    <location>
        <begin position="109"/>
        <end position="228"/>
    </location>
</feature>
<dbReference type="EMBL" id="CP072800">
    <property type="protein sequence ID" value="QTR51865.1"/>
    <property type="molecule type" value="Genomic_DNA"/>
</dbReference>
<comment type="catalytic activity">
    <reaction evidence="4">
        <text>N-terminal L-aspartyl-[protein] + L-leucyl-tRNA(Leu) = N-terminal L-leucyl-L-aspartyl-[protein] + tRNA(Leu) + H(+)</text>
        <dbReference type="Rhea" id="RHEA:50420"/>
        <dbReference type="Rhea" id="RHEA-COMP:9613"/>
        <dbReference type="Rhea" id="RHEA-COMP:9622"/>
        <dbReference type="Rhea" id="RHEA-COMP:12669"/>
        <dbReference type="Rhea" id="RHEA-COMP:12674"/>
        <dbReference type="ChEBI" id="CHEBI:15378"/>
        <dbReference type="ChEBI" id="CHEBI:64720"/>
        <dbReference type="ChEBI" id="CHEBI:78442"/>
        <dbReference type="ChEBI" id="CHEBI:78494"/>
        <dbReference type="ChEBI" id="CHEBI:133042"/>
        <dbReference type="EC" id="2.3.2.29"/>
    </reaction>
</comment>
<evidence type="ECO:0000259" key="5">
    <source>
        <dbReference type="Pfam" id="PF04376"/>
    </source>
</evidence>
<dbReference type="InterPro" id="IPR007472">
    <property type="entry name" value="N-end_Aminoacyl_Trfase_C"/>
</dbReference>
<dbReference type="NCBIfam" id="NF002346">
    <property type="entry name" value="PRK01305.2-3"/>
    <property type="match status" value="1"/>
</dbReference>
<keyword evidence="2 4" id="KW-0808">Transferase</keyword>
<dbReference type="Proteomes" id="UP000672027">
    <property type="component" value="Chromosome"/>
</dbReference>
<dbReference type="PIRSF" id="PIRSF037208">
    <property type="entry name" value="ATE_pro_prd"/>
    <property type="match status" value="1"/>
</dbReference>
<dbReference type="Pfam" id="PF04377">
    <property type="entry name" value="ATE_C"/>
    <property type="match status" value="1"/>
</dbReference>
<reference evidence="7 8" key="1">
    <citation type="submission" date="2021-04" db="EMBL/GenBank/DDBJ databases">
        <title>Genomics, taxonomy and metabolism of representatives of sulfur bacteria of the genus Thiothrix: Thiothrix fructosivorans QT, Thiothrix unzii A1T and three new species, Thiothrix subterranea sp. nov., Thiothrix litoralis sp. nov. and 'Candidatus Thiothrix anitrata' sp. nov.</title>
        <authorList>
            <person name="Ravin N.V."/>
            <person name="Smolyakov D."/>
            <person name="Rudenko T.S."/>
            <person name="Mardanov A.V."/>
            <person name="Beletsky A.V."/>
            <person name="Markov N.D."/>
            <person name="Fomenkov A.I."/>
            <person name="Roberts R.J."/>
            <person name="Karnachuk O.V."/>
            <person name="Novikov A."/>
            <person name="Grabovich M.Y."/>
        </authorList>
    </citation>
    <scope>NUCLEOTIDE SEQUENCE [LARGE SCALE GENOMIC DNA]</scope>
    <source>
        <strain evidence="7 8">A52</strain>
    </source>
</reference>
<dbReference type="NCBIfam" id="NF002341">
    <property type="entry name" value="PRK01305.1-1"/>
    <property type="match status" value="1"/>
</dbReference>
<dbReference type="InterPro" id="IPR016181">
    <property type="entry name" value="Acyl_CoA_acyltransferase"/>
</dbReference>
<keyword evidence="3 4" id="KW-0012">Acyltransferase</keyword>
<dbReference type="EC" id="2.3.2.29" evidence="4"/>
<comment type="function">
    <text evidence="4">Functions in the N-end rule pathway of protein degradation where it conjugates Leu from its aminoacyl-tRNA to the N-termini of proteins containing an N-terminal aspartate or glutamate.</text>
</comment>
<accession>A0ABX7X9F5</accession>